<proteinExistence type="predicted"/>
<dbReference type="Proteomes" id="UP000250123">
    <property type="component" value="Chromosome SHEWBE"/>
</dbReference>
<reference evidence="8" key="1">
    <citation type="submission" date="2018-06" db="EMBL/GenBank/DDBJ databases">
        <authorList>
            <person name="Cea G.-C."/>
            <person name="William W."/>
        </authorList>
    </citation>
    <scope>NUCLEOTIDE SEQUENCE [LARGE SCALE GENOMIC DNA]</scope>
    <source>
        <strain evidence="8">DB21MT-2</strain>
    </source>
</reference>
<dbReference type="Pfam" id="PF05154">
    <property type="entry name" value="TM2"/>
    <property type="match status" value="1"/>
</dbReference>
<evidence type="ECO:0000256" key="5">
    <source>
        <dbReference type="SAM" id="Phobius"/>
    </source>
</evidence>
<protein>
    <recommendedName>
        <fullName evidence="6">TM2 domain-containing protein</fullName>
    </recommendedName>
</protein>
<evidence type="ECO:0000259" key="6">
    <source>
        <dbReference type="Pfam" id="PF05154"/>
    </source>
</evidence>
<dbReference type="GO" id="GO:0016020">
    <property type="term" value="C:membrane"/>
    <property type="evidence" value="ECO:0007669"/>
    <property type="project" value="UniProtKB-SubCell"/>
</dbReference>
<gene>
    <name evidence="7" type="ORF">SHEWBE_4240</name>
</gene>
<evidence type="ECO:0000313" key="7">
    <source>
        <dbReference type="EMBL" id="SQH78200.1"/>
    </source>
</evidence>
<name>A0A330MB12_9GAMM</name>
<dbReference type="AlphaFoldDB" id="A0A330MB12"/>
<dbReference type="InterPro" id="IPR007829">
    <property type="entry name" value="TM2"/>
</dbReference>
<feature type="domain" description="TM2" evidence="6">
    <location>
        <begin position="47"/>
        <end position="96"/>
    </location>
</feature>
<evidence type="ECO:0000256" key="1">
    <source>
        <dbReference type="ARBA" id="ARBA00004141"/>
    </source>
</evidence>
<dbReference type="KEGG" id="sbk:SHEWBE_4240"/>
<sequence>MKNSARPCSQCTECCQNIDLNLVTCPQCHAAQGLEALAGVNPYVHIKNQKLAIWFSFIFGGFGLHKFYLGQYLKGSLYLMFSWTLVPMIVGWVDAFRTMKMSPFNFEQRYSRKVTRHYI</sequence>
<keyword evidence="2 5" id="KW-0812">Transmembrane</keyword>
<evidence type="ECO:0000256" key="2">
    <source>
        <dbReference type="ARBA" id="ARBA00022692"/>
    </source>
</evidence>
<organism evidence="7 8">
    <name type="scientific">Shewanella benthica</name>
    <dbReference type="NCBI Taxonomy" id="43661"/>
    <lineage>
        <taxon>Bacteria</taxon>
        <taxon>Pseudomonadati</taxon>
        <taxon>Pseudomonadota</taxon>
        <taxon>Gammaproteobacteria</taxon>
        <taxon>Alteromonadales</taxon>
        <taxon>Shewanellaceae</taxon>
        <taxon>Shewanella</taxon>
    </lineage>
</organism>
<comment type="subcellular location">
    <subcellularLocation>
        <location evidence="1">Membrane</location>
        <topology evidence="1">Multi-pass membrane protein</topology>
    </subcellularLocation>
</comment>
<feature type="transmembrane region" description="Helical" evidence="5">
    <location>
        <begin position="51"/>
        <end position="69"/>
    </location>
</feature>
<keyword evidence="3 5" id="KW-1133">Transmembrane helix</keyword>
<evidence type="ECO:0000256" key="4">
    <source>
        <dbReference type="ARBA" id="ARBA00023136"/>
    </source>
</evidence>
<dbReference type="RefSeq" id="WP_112353820.1">
    <property type="nucleotide sequence ID" value="NZ_LS483452.1"/>
</dbReference>
<accession>A0A330MB12</accession>
<dbReference type="EMBL" id="LS483452">
    <property type="protein sequence ID" value="SQH78200.1"/>
    <property type="molecule type" value="Genomic_DNA"/>
</dbReference>
<evidence type="ECO:0000256" key="3">
    <source>
        <dbReference type="ARBA" id="ARBA00022989"/>
    </source>
</evidence>
<evidence type="ECO:0000313" key="8">
    <source>
        <dbReference type="Proteomes" id="UP000250123"/>
    </source>
</evidence>
<keyword evidence="4 5" id="KW-0472">Membrane</keyword>
<dbReference type="OrthoDB" id="9816361at2"/>
<feature type="transmembrane region" description="Helical" evidence="5">
    <location>
        <begin position="75"/>
        <end position="93"/>
    </location>
</feature>